<dbReference type="GO" id="GO:0008168">
    <property type="term" value="F:methyltransferase activity"/>
    <property type="evidence" value="ECO:0007669"/>
    <property type="project" value="UniProtKB-KW"/>
</dbReference>
<dbReference type="InterPro" id="IPR047048">
    <property type="entry name" value="TlyA"/>
</dbReference>
<organism evidence="5 6">
    <name type="scientific">Gehongia tenuis</name>
    <dbReference type="NCBI Taxonomy" id="2763655"/>
    <lineage>
        <taxon>Bacteria</taxon>
        <taxon>Bacillati</taxon>
        <taxon>Bacillota</taxon>
        <taxon>Clostridia</taxon>
        <taxon>Christensenellales</taxon>
        <taxon>Christensenellaceae</taxon>
        <taxon>Gehongia</taxon>
    </lineage>
</organism>
<feature type="domain" description="RNA-binding S4" evidence="4">
    <location>
        <begin position="7"/>
        <end position="71"/>
    </location>
</feature>
<dbReference type="RefSeq" id="WP_249315297.1">
    <property type="nucleotide sequence ID" value="NZ_JACRSR010000001.1"/>
</dbReference>
<dbReference type="NCBIfam" id="TIGR00478">
    <property type="entry name" value="tly"/>
    <property type="match status" value="1"/>
</dbReference>
<evidence type="ECO:0000313" key="6">
    <source>
        <dbReference type="Proteomes" id="UP000623172"/>
    </source>
</evidence>
<dbReference type="PANTHER" id="PTHR32319:SF0">
    <property type="entry name" value="BACTERIAL HEMOLYSIN-LIKE PROTEIN"/>
    <property type="match status" value="1"/>
</dbReference>
<dbReference type="SMART" id="SM00363">
    <property type="entry name" value="S4"/>
    <property type="match status" value="1"/>
</dbReference>
<dbReference type="InterPro" id="IPR002942">
    <property type="entry name" value="S4_RNA-bd"/>
</dbReference>
<dbReference type="Proteomes" id="UP000623172">
    <property type="component" value="Unassembled WGS sequence"/>
</dbReference>
<dbReference type="Pfam" id="PF01479">
    <property type="entry name" value="S4"/>
    <property type="match status" value="1"/>
</dbReference>
<dbReference type="InterPro" id="IPR029063">
    <property type="entry name" value="SAM-dependent_MTases_sf"/>
</dbReference>
<keyword evidence="1 3" id="KW-0694">RNA-binding</keyword>
<dbReference type="Pfam" id="PF01728">
    <property type="entry name" value="FtsJ"/>
    <property type="match status" value="1"/>
</dbReference>
<dbReference type="PANTHER" id="PTHR32319">
    <property type="entry name" value="BACTERIAL HEMOLYSIN-LIKE PROTEIN"/>
    <property type="match status" value="1"/>
</dbReference>
<accession>A0A926D496</accession>
<dbReference type="Gene3D" id="3.10.290.10">
    <property type="entry name" value="RNA-binding S4 domain"/>
    <property type="match status" value="1"/>
</dbReference>
<keyword evidence="5" id="KW-0808">Transferase</keyword>
<dbReference type="GO" id="GO:0003723">
    <property type="term" value="F:RNA binding"/>
    <property type="evidence" value="ECO:0007669"/>
    <property type="project" value="UniProtKB-KW"/>
</dbReference>
<dbReference type="SUPFAM" id="SSF53335">
    <property type="entry name" value="S-adenosyl-L-methionine-dependent methyltransferases"/>
    <property type="match status" value="1"/>
</dbReference>
<dbReference type="Gene3D" id="3.40.50.150">
    <property type="entry name" value="Vaccinia Virus protein VP39"/>
    <property type="match status" value="1"/>
</dbReference>
<dbReference type="AlphaFoldDB" id="A0A926D496"/>
<dbReference type="CDD" id="cd00165">
    <property type="entry name" value="S4"/>
    <property type="match status" value="1"/>
</dbReference>
<evidence type="ECO:0000256" key="1">
    <source>
        <dbReference type="ARBA" id="ARBA00022884"/>
    </source>
</evidence>
<evidence type="ECO:0000313" key="5">
    <source>
        <dbReference type="EMBL" id="MBC8531174.1"/>
    </source>
</evidence>
<dbReference type="PROSITE" id="PS50889">
    <property type="entry name" value="S4"/>
    <property type="match status" value="1"/>
</dbReference>
<dbReference type="SUPFAM" id="SSF55174">
    <property type="entry name" value="Alpha-L RNA-binding motif"/>
    <property type="match status" value="1"/>
</dbReference>
<reference evidence="5" key="1">
    <citation type="submission" date="2020-08" db="EMBL/GenBank/DDBJ databases">
        <title>Genome public.</title>
        <authorList>
            <person name="Liu C."/>
            <person name="Sun Q."/>
        </authorList>
    </citation>
    <scope>NUCLEOTIDE SEQUENCE</scope>
    <source>
        <strain evidence="5">NSJ-53</strain>
    </source>
</reference>
<evidence type="ECO:0000256" key="3">
    <source>
        <dbReference type="PROSITE-ProRule" id="PRU00182"/>
    </source>
</evidence>
<dbReference type="InterPro" id="IPR036986">
    <property type="entry name" value="S4_RNA-bd_sf"/>
</dbReference>
<name>A0A926D496_9FIRM</name>
<evidence type="ECO:0000256" key="2">
    <source>
        <dbReference type="ARBA" id="ARBA00029460"/>
    </source>
</evidence>
<comment type="similarity">
    <text evidence="2">Belongs to the TlyA family.</text>
</comment>
<keyword evidence="6" id="KW-1185">Reference proteome</keyword>
<gene>
    <name evidence="5" type="ORF">H8696_04845</name>
</gene>
<comment type="caution">
    <text evidence="5">The sequence shown here is derived from an EMBL/GenBank/DDBJ whole genome shotgun (WGS) entry which is preliminary data.</text>
</comment>
<dbReference type="GO" id="GO:0032259">
    <property type="term" value="P:methylation"/>
    <property type="evidence" value="ECO:0007669"/>
    <property type="project" value="UniProtKB-KW"/>
</dbReference>
<proteinExistence type="inferred from homology"/>
<protein>
    <submittedName>
        <fullName evidence="5">TlyA family RNA methyltransferase</fullName>
    </submittedName>
</protein>
<keyword evidence="5" id="KW-0489">Methyltransferase</keyword>
<dbReference type="PIRSF" id="PIRSF005578">
    <property type="entry name" value="TlyA"/>
    <property type="match status" value="1"/>
</dbReference>
<dbReference type="EMBL" id="JACRSR010000001">
    <property type="protein sequence ID" value="MBC8531174.1"/>
    <property type="molecule type" value="Genomic_DNA"/>
</dbReference>
<evidence type="ECO:0000259" key="4">
    <source>
        <dbReference type="SMART" id="SM00363"/>
    </source>
</evidence>
<sequence>MTQAKGERLDVYLAETGLAASREKARALIMAGEVYVNNEPAAKPSLLITEKDEVRIKAQLPYVSRGGLKLEKAMVAFPIDLQDKICIDIGASTGGFTDCMLQKGARKVYSVDVGYGQLDYKLRTDPRVVVMERTNARFLSQDTVPDPIEFASIDVSFISLKLIFPALHGLMAPDGHCVALIKPQFEAGREKVGKNGVVRDAAVHREVISGTLDAAQDLGFYPLGLTYSPIKGPKGNIEFLVYLAINPEKSMEFDVETILREAHSLA</sequence>
<dbReference type="InterPro" id="IPR002877">
    <property type="entry name" value="RNA_MeTrfase_FtsJ_dom"/>
</dbReference>
<dbReference type="InterPro" id="IPR004538">
    <property type="entry name" value="Hemolysin_A/TlyA"/>
</dbReference>